<dbReference type="InterPro" id="IPR036396">
    <property type="entry name" value="Cyt_P450_sf"/>
</dbReference>
<evidence type="ECO:0008006" key="14">
    <source>
        <dbReference type="Google" id="ProtNLM"/>
    </source>
</evidence>
<dbReference type="PRINTS" id="PR00463">
    <property type="entry name" value="EP450I"/>
</dbReference>
<dbReference type="EMBL" id="JAGKQM010000012">
    <property type="protein sequence ID" value="KAH0899716.1"/>
    <property type="molecule type" value="Genomic_DNA"/>
</dbReference>
<protein>
    <recommendedName>
        <fullName evidence="14">Cytochrome P450</fullName>
    </recommendedName>
</protein>
<evidence type="ECO:0000256" key="6">
    <source>
        <dbReference type="ARBA" id="ARBA00022723"/>
    </source>
</evidence>
<dbReference type="InterPro" id="IPR001128">
    <property type="entry name" value="Cyt_P450"/>
</dbReference>
<dbReference type="CDD" id="cd20653">
    <property type="entry name" value="CYP81"/>
    <property type="match status" value="2"/>
</dbReference>
<name>A0ABQ8B4I8_BRANA</name>
<proteinExistence type="inferred from homology"/>
<comment type="cofactor">
    <cofactor evidence="1">
        <name>heme</name>
        <dbReference type="ChEBI" id="CHEBI:30413"/>
    </cofactor>
</comment>
<evidence type="ECO:0000256" key="3">
    <source>
        <dbReference type="ARBA" id="ARBA00010617"/>
    </source>
</evidence>
<evidence type="ECO:0000313" key="12">
    <source>
        <dbReference type="EMBL" id="KAH0899716.1"/>
    </source>
</evidence>
<keyword evidence="8" id="KW-0560">Oxidoreductase</keyword>
<keyword evidence="5" id="KW-0812">Transmembrane</keyword>
<gene>
    <name evidence="12" type="ORF">HID58_049284</name>
</gene>
<keyword evidence="4" id="KW-0349">Heme</keyword>
<keyword evidence="13" id="KW-1185">Reference proteome</keyword>
<reference evidence="12 13" key="1">
    <citation type="submission" date="2021-05" db="EMBL/GenBank/DDBJ databases">
        <title>Genome Assembly of Synthetic Allotetraploid Brassica napus Reveals Homoeologous Exchanges between Subgenomes.</title>
        <authorList>
            <person name="Davis J.T."/>
        </authorList>
    </citation>
    <scope>NUCLEOTIDE SEQUENCE [LARGE SCALE GENOMIC DNA]</scope>
    <source>
        <strain evidence="13">cv. Da-Ae</strain>
        <tissue evidence="12">Seedling</tissue>
    </source>
</reference>
<evidence type="ECO:0000256" key="7">
    <source>
        <dbReference type="ARBA" id="ARBA00022989"/>
    </source>
</evidence>
<dbReference type="PROSITE" id="PS00086">
    <property type="entry name" value="CYTOCHROME_P450"/>
    <property type="match status" value="2"/>
</dbReference>
<dbReference type="InterPro" id="IPR050651">
    <property type="entry name" value="Plant_Cytochrome_P450_Monoox"/>
</dbReference>
<comment type="subcellular location">
    <subcellularLocation>
        <location evidence="2">Membrane</location>
        <topology evidence="2">Single-pass membrane protein</topology>
    </subcellularLocation>
</comment>
<evidence type="ECO:0000256" key="10">
    <source>
        <dbReference type="ARBA" id="ARBA00023033"/>
    </source>
</evidence>
<evidence type="ECO:0000256" key="9">
    <source>
        <dbReference type="ARBA" id="ARBA00023004"/>
    </source>
</evidence>
<organism evidence="12 13">
    <name type="scientific">Brassica napus</name>
    <name type="common">Rape</name>
    <dbReference type="NCBI Taxonomy" id="3708"/>
    <lineage>
        <taxon>Eukaryota</taxon>
        <taxon>Viridiplantae</taxon>
        <taxon>Streptophyta</taxon>
        <taxon>Embryophyta</taxon>
        <taxon>Tracheophyta</taxon>
        <taxon>Spermatophyta</taxon>
        <taxon>Magnoliopsida</taxon>
        <taxon>eudicotyledons</taxon>
        <taxon>Gunneridae</taxon>
        <taxon>Pentapetalae</taxon>
        <taxon>rosids</taxon>
        <taxon>malvids</taxon>
        <taxon>Brassicales</taxon>
        <taxon>Brassicaceae</taxon>
        <taxon>Brassiceae</taxon>
        <taxon>Brassica</taxon>
    </lineage>
</organism>
<dbReference type="Pfam" id="PF00067">
    <property type="entry name" value="p450"/>
    <property type="match status" value="2"/>
</dbReference>
<dbReference type="Gene3D" id="1.10.630.10">
    <property type="entry name" value="Cytochrome P450"/>
    <property type="match status" value="2"/>
</dbReference>
<dbReference type="InterPro" id="IPR002401">
    <property type="entry name" value="Cyt_P450_E_grp-I"/>
</dbReference>
<comment type="similarity">
    <text evidence="3">Belongs to the cytochrome P450 family.</text>
</comment>
<keyword evidence="9" id="KW-0408">Iron</keyword>
<dbReference type="PANTHER" id="PTHR47947:SF62">
    <property type="entry name" value="CYTOCHROME P450, FAMILY 81, SUBFAMILY D, POLYPEPTIDE 5"/>
    <property type="match status" value="1"/>
</dbReference>
<keyword evidence="7" id="KW-1133">Transmembrane helix</keyword>
<evidence type="ECO:0000256" key="5">
    <source>
        <dbReference type="ARBA" id="ARBA00022692"/>
    </source>
</evidence>
<evidence type="ECO:0000256" key="8">
    <source>
        <dbReference type="ARBA" id="ARBA00023002"/>
    </source>
</evidence>
<comment type="caution">
    <text evidence="12">The sequence shown here is derived from an EMBL/GenBank/DDBJ whole genome shotgun (WGS) entry which is preliminary data.</text>
</comment>
<evidence type="ECO:0000256" key="4">
    <source>
        <dbReference type="ARBA" id="ARBA00022617"/>
    </source>
</evidence>
<evidence type="ECO:0000256" key="1">
    <source>
        <dbReference type="ARBA" id="ARBA00001971"/>
    </source>
</evidence>
<keyword evidence="11" id="KW-0472">Membrane</keyword>
<evidence type="ECO:0000256" key="2">
    <source>
        <dbReference type="ARBA" id="ARBA00004167"/>
    </source>
</evidence>
<dbReference type="InterPro" id="IPR017972">
    <property type="entry name" value="Cyt_P450_CS"/>
</dbReference>
<accession>A0ABQ8B4I8</accession>
<evidence type="ECO:0000313" key="13">
    <source>
        <dbReference type="Proteomes" id="UP000824890"/>
    </source>
</evidence>
<dbReference type="SUPFAM" id="SSF48264">
    <property type="entry name" value="Cytochrome P450"/>
    <property type="match status" value="2"/>
</dbReference>
<sequence length="968" mass="109657">MEPFYMILSLVFLFISLTFLFGTRRRKLNLPPSPARPYPIIGHLHLLKLPLQRSFLSLSKSLGGASIFSLRLGTRLVYVVSSHSVAEDCFTKNDVVFANRPEFLFAKHIGYNSSTMVSAAYGDSWRNLRRIGAIEIFSSIRVDSFLSIRKDEIRRLILCLSKKSLQEPAKVELGSLFMGLTINNIIRMLAGKRYYGDGTEDDDESKHVRDLIAEVIAAGGAGNAADYFPILCWLTDYEKRVKKLGGRVDEFLQSLVDEKRAEKVKGNTMIDRLLSLQETQPEYYTDVIIKGIIEVMILAGTDTSAATLEWAMSNLLNHPEVLKKAKTEIDEQIGLERLIEEQDIVKLPYLQSIVSETLRLYPVVPMLLPHMASKDCMVADYDVPRKTILLVNIWAIHRDPKMWEEPENFKPERFEKEGEDKKLMSFGMGRRACPGLGLGQRLVTLALGSLVQCFEWERTGEEYVDMTEAAKGITMHKSTSLEAMCRARPIVDKILDASNSSRRRKLNLPPSPTRPFPVIGHLPLLKLPLHHGASIFSLRLGTRLVFVVSSHSVAEECFTKNDIVLANRPEFIVGKYIGYNSSTMVSAAYGDSWRNLRRIGTIEIFSSFRLNSFLSIRKDEIRRLIFSLSKNSQQEYAKVEMRTLFMNLTINNILRMVAGKRFYGDETEDDDEARHVRQLIAEVAVSSGAGNVADYFPILRWITSYEKQVKELAGRIDELLQSLVDEKRGEKVKGNTMIDHLLSLQETQPGYYTDVIIKGIILVMIIAGTDTSGGTLEWAMANLLNHPEVLKKARTEIEEQIGSDRLIEEQDIVKLPYLQNILSETLRLYPVVPMLLPHMASEDCIVAGYDVPRGTMVMVNAWAFHRDPNTWEEPEKFKPERFEKEGEDKKMLTFGMGRRACPGSGLAQRLVTLALGSLVQCFDWERADEKYVDMTETEKGTIMRKSTPLKAMCRARPIVHKILDASCS</sequence>
<dbReference type="PRINTS" id="PR00385">
    <property type="entry name" value="P450"/>
</dbReference>
<keyword evidence="10" id="KW-0503">Monooxygenase</keyword>
<dbReference type="PANTHER" id="PTHR47947">
    <property type="entry name" value="CYTOCHROME P450 82C3-RELATED"/>
    <property type="match status" value="1"/>
</dbReference>
<keyword evidence="6" id="KW-0479">Metal-binding</keyword>
<dbReference type="Proteomes" id="UP000824890">
    <property type="component" value="Unassembled WGS sequence"/>
</dbReference>
<evidence type="ECO:0000256" key="11">
    <source>
        <dbReference type="ARBA" id="ARBA00023136"/>
    </source>
</evidence>